<evidence type="ECO:0000313" key="1">
    <source>
        <dbReference type="EMBL" id="DAD82364.1"/>
    </source>
</evidence>
<accession>A0A8S5MJD9</accession>
<sequence>MSKQSKLNDYDSEPVNYCTKCYSLGIKYEESIGMDCCSQCGCTDFKTVSFFEWEKLYMNRYGHKYVEKTNDVRMSPIFQLSPEKLKAKVFNDSHWREICTAMYPTFPNWLSKSDSVILLFAKLYQENRLDDLKVELINRSKNKSYGRAE</sequence>
<protein>
    <submittedName>
        <fullName evidence="1">Uncharacterized protein</fullName>
    </submittedName>
</protein>
<organism evidence="1">
    <name type="scientific">CrAss-like virus sp. ctcfK29</name>
    <dbReference type="NCBI Taxonomy" id="2826827"/>
    <lineage>
        <taxon>Viruses</taxon>
        <taxon>Duplodnaviria</taxon>
        <taxon>Heunggongvirae</taxon>
        <taxon>Uroviricota</taxon>
        <taxon>Caudoviricetes</taxon>
        <taxon>Crassvirales</taxon>
    </lineage>
</organism>
<proteinExistence type="predicted"/>
<reference evidence="1" key="1">
    <citation type="journal article" date="2021" name="Proc. Natl. Acad. Sci. U.S.A.">
        <title>A Catalog of Tens of Thousands of Viruses from Human Metagenomes Reveals Hidden Associations with Chronic Diseases.</title>
        <authorList>
            <person name="Tisza M.J."/>
            <person name="Buck C.B."/>
        </authorList>
    </citation>
    <scope>NUCLEOTIDE SEQUENCE</scope>
    <source>
        <strain evidence="1">CtcfK29</strain>
    </source>
</reference>
<dbReference type="EMBL" id="BK014916">
    <property type="protein sequence ID" value="DAD82364.1"/>
    <property type="molecule type" value="Genomic_DNA"/>
</dbReference>
<name>A0A8S5MJD9_9CAUD</name>